<dbReference type="NCBIfam" id="TIGR01549">
    <property type="entry name" value="HAD-SF-IA-v1"/>
    <property type="match status" value="1"/>
</dbReference>
<dbReference type="InterPro" id="IPR023214">
    <property type="entry name" value="HAD_sf"/>
</dbReference>
<dbReference type="GO" id="GO:0005829">
    <property type="term" value="C:cytosol"/>
    <property type="evidence" value="ECO:0007669"/>
    <property type="project" value="TreeGrafter"/>
</dbReference>
<dbReference type="GO" id="GO:0006281">
    <property type="term" value="P:DNA repair"/>
    <property type="evidence" value="ECO:0007669"/>
    <property type="project" value="TreeGrafter"/>
</dbReference>
<dbReference type="PROSITE" id="PS51257">
    <property type="entry name" value="PROKAR_LIPOPROTEIN"/>
    <property type="match status" value="1"/>
</dbReference>
<gene>
    <name evidence="1" type="ORF">ENH88_18560</name>
</gene>
<dbReference type="InterPro" id="IPR036412">
    <property type="entry name" value="HAD-like_sf"/>
</dbReference>
<accession>A0A7V1D1V6</accession>
<evidence type="ECO:0000313" key="1">
    <source>
        <dbReference type="EMBL" id="HEA18401.1"/>
    </source>
</evidence>
<dbReference type="InterPro" id="IPR050155">
    <property type="entry name" value="HAD-like_hydrolase_sf"/>
</dbReference>
<dbReference type="InterPro" id="IPR023198">
    <property type="entry name" value="PGP-like_dom2"/>
</dbReference>
<dbReference type="Pfam" id="PF13419">
    <property type="entry name" value="HAD_2"/>
    <property type="match status" value="1"/>
</dbReference>
<sequence length="221" mass="23772">MKQYKLVIFDWDGTVMDSVPKIVNCMHQSALACGVTPPSDEAIKNIIGLSLQCAVATLFTEQQALHAQLIAGYKHQYKYLDVTPTPLFAAVASTLAALQSQGTLLAVATGKSRAGLERLLDETKLSKYFVATRTSDDALSKPAPDMLLQLLEELDISHEDALMIGDTKIDMAMAKAANIDRLGVTMGVHNALQLSELAPIATVDSYQQLSALLINAVALVD</sequence>
<organism evidence="1">
    <name type="scientific">Pseudoalteromonas prydzensis</name>
    <dbReference type="NCBI Taxonomy" id="182141"/>
    <lineage>
        <taxon>Bacteria</taxon>
        <taxon>Pseudomonadati</taxon>
        <taxon>Pseudomonadota</taxon>
        <taxon>Gammaproteobacteria</taxon>
        <taxon>Alteromonadales</taxon>
        <taxon>Pseudoalteromonadaceae</taxon>
        <taxon>Pseudoalteromonas</taxon>
    </lineage>
</organism>
<dbReference type="GO" id="GO:0008967">
    <property type="term" value="F:phosphoglycolate phosphatase activity"/>
    <property type="evidence" value="ECO:0007669"/>
    <property type="project" value="TreeGrafter"/>
</dbReference>
<dbReference type="AlphaFoldDB" id="A0A7V1D1V6"/>
<name>A0A7V1D1V6_9GAMM</name>
<dbReference type="PANTHER" id="PTHR43434:SF24">
    <property type="entry name" value="HYDROLASE-RELATED"/>
    <property type="match status" value="1"/>
</dbReference>
<dbReference type="EMBL" id="DRGM01000185">
    <property type="protein sequence ID" value="HEA18401.1"/>
    <property type="molecule type" value="Genomic_DNA"/>
</dbReference>
<reference evidence="1" key="1">
    <citation type="journal article" date="2020" name="mSystems">
        <title>Genome- and Community-Level Interaction Insights into Carbon Utilization and Element Cycling Functions of Hydrothermarchaeota in Hydrothermal Sediment.</title>
        <authorList>
            <person name="Zhou Z."/>
            <person name="Liu Y."/>
            <person name="Xu W."/>
            <person name="Pan J."/>
            <person name="Luo Z.H."/>
            <person name="Li M."/>
        </authorList>
    </citation>
    <scope>NUCLEOTIDE SEQUENCE [LARGE SCALE GENOMIC DNA]</scope>
    <source>
        <strain evidence="1">HyVt-346</strain>
    </source>
</reference>
<keyword evidence="1" id="KW-0378">Hydrolase</keyword>
<dbReference type="InterPro" id="IPR006439">
    <property type="entry name" value="HAD-SF_hydro_IA"/>
</dbReference>
<dbReference type="Gene3D" id="1.10.150.240">
    <property type="entry name" value="Putative phosphatase, domain 2"/>
    <property type="match status" value="1"/>
</dbReference>
<proteinExistence type="predicted"/>
<comment type="caution">
    <text evidence="1">The sequence shown here is derived from an EMBL/GenBank/DDBJ whole genome shotgun (WGS) entry which is preliminary data.</text>
</comment>
<dbReference type="Proteomes" id="UP000886188">
    <property type="component" value="Unassembled WGS sequence"/>
</dbReference>
<dbReference type="SUPFAM" id="SSF56784">
    <property type="entry name" value="HAD-like"/>
    <property type="match status" value="1"/>
</dbReference>
<dbReference type="Gene3D" id="3.40.50.1000">
    <property type="entry name" value="HAD superfamily/HAD-like"/>
    <property type="match status" value="1"/>
</dbReference>
<dbReference type="SFLD" id="SFLDS00003">
    <property type="entry name" value="Haloacid_Dehalogenase"/>
    <property type="match status" value="1"/>
</dbReference>
<dbReference type="RefSeq" id="WP_304184560.1">
    <property type="nucleotide sequence ID" value="NZ_DRGM01000185.1"/>
</dbReference>
<protein>
    <submittedName>
        <fullName evidence="1">HAD family hydrolase</fullName>
    </submittedName>
</protein>
<dbReference type="SFLD" id="SFLDG01129">
    <property type="entry name" value="C1.5:_HAD__Beta-PGM__Phosphata"/>
    <property type="match status" value="1"/>
</dbReference>
<dbReference type="InterPro" id="IPR041492">
    <property type="entry name" value="HAD_2"/>
</dbReference>
<dbReference type="PANTHER" id="PTHR43434">
    <property type="entry name" value="PHOSPHOGLYCOLATE PHOSPHATASE"/>
    <property type="match status" value="1"/>
</dbReference>